<accession>A0ABN2IVU0</accession>
<keyword evidence="3" id="KW-1185">Reference proteome</keyword>
<reference evidence="2 3" key="1">
    <citation type="journal article" date="2019" name="Int. J. Syst. Evol. Microbiol.">
        <title>The Global Catalogue of Microorganisms (GCM) 10K type strain sequencing project: providing services to taxonomists for standard genome sequencing and annotation.</title>
        <authorList>
            <consortium name="The Broad Institute Genomics Platform"/>
            <consortium name="The Broad Institute Genome Sequencing Center for Infectious Disease"/>
            <person name="Wu L."/>
            <person name="Ma J."/>
        </authorList>
    </citation>
    <scope>NUCLEOTIDE SEQUENCE [LARGE SCALE GENOMIC DNA]</scope>
    <source>
        <strain evidence="2 3">JCM 13244</strain>
    </source>
</reference>
<organism evidence="2 3">
    <name type="scientific">Streptomyces yatensis</name>
    <dbReference type="NCBI Taxonomy" id="155177"/>
    <lineage>
        <taxon>Bacteria</taxon>
        <taxon>Bacillati</taxon>
        <taxon>Actinomycetota</taxon>
        <taxon>Actinomycetes</taxon>
        <taxon>Kitasatosporales</taxon>
        <taxon>Streptomycetaceae</taxon>
        <taxon>Streptomyces</taxon>
        <taxon>Streptomyces violaceusniger group</taxon>
    </lineage>
</organism>
<evidence type="ECO:0000256" key="1">
    <source>
        <dbReference type="SAM" id="MobiDB-lite"/>
    </source>
</evidence>
<protein>
    <submittedName>
        <fullName evidence="2">Uncharacterized protein</fullName>
    </submittedName>
</protein>
<proteinExistence type="predicted"/>
<dbReference type="Proteomes" id="UP001499947">
    <property type="component" value="Unassembled WGS sequence"/>
</dbReference>
<evidence type="ECO:0000313" key="3">
    <source>
        <dbReference type="Proteomes" id="UP001499947"/>
    </source>
</evidence>
<dbReference type="EMBL" id="BAAALR010000071">
    <property type="protein sequence ID" value="GAA1712818.1"/>
    <property type="molecule type" value="Genomic_DNA"/>
</dbReference>
<gene>
    <name evidence="2" type="ORF">GCM10009680_62380</name>
</gene>
<evidence type="ECO:0000313" key="2">
    <source>
        <dbReference type="EMBL" id="GAA1712818.1"/>
    </source>
</evidence>
<feature type="region of interest" description="Disordered" evidence="1">
    <location>
        <begin position="38"/>
        <end position="60"/>
    </location>
</feature>
<sequence length="137" mass="14867">MPARLVEPHNRTHLKTTRHTVRTAALVAVAAALALTARQSDGGEGGKVEGRRPRRRSAAKWRRMPLSTWGTISADPAPWVILASDPYAWAGRDGAEGSHRSAAPASNFEHKLHTTLLQAGPMFYIDPCSTCLDTSDK</sequence>
<comment type="caution">
    <text evidence="2">The sequence shown here is derived from an EMBL/GenBank/DDBJ whole genome shotgun (WGS) entry which is preliminary data.</text>
</comment>
<name>A0ABN2IVU0_9ACTN</name>